<dbReference type="AlphaFoldDB" id="A0A3R9MSF1"/>
<name>A0A3R9MSF1_9BACT</name>
<evidence type="ECO:0000313" key="2">
    <source>
        <dbReference type="Proteomes" id="UP000273500"/>
    </source>
</evidence>
<comment type="caution">
    <text evidence="1">The sequence shown here is derived from an EMBL/GenBank/DDBJ whole genome shotgun (WGS) entry which is preliminary data.</text>
</comment>
<keyword evidence="2" id="KW-1185">Reference proteome</keyword>
<dbReference type="OrthoDB" id="882485at2"/>
<gene>
    <name evidence="1" type="ORF">EI291_10215</name>
</gene>
<dbReference type="EMBL" id="RWIT01000004">
    <property type="protein sequence ID" value="RSK48925.1"/>
    <property type="molecule type" value="Genomic_DNA"/>
</dbReference>
<dbReference type="Proteomes" id="UP000273500">
    <property type="component" value="Unassembled WGS sequence"/>
</dbReference>
<dbReference type="RefSeq" id="WP_125419712.1">
    <property type="nucleotide sequence ID" value="NZ_RWIT01000004.1"/>
</dbReference>
<organism evidence="1 2">
    <name type="scientific">Hymenobacter rigui</name>
    <dbReference type="NCBI Taxonomy" id="334424"/>
    <lineage>
        <taxon>Bacteria</taxon>
        <taxon>Pseudomonadati</taxon>
        <taxon>Bacteroidota</taxon>
        <taxon>Cytophagia</taxon>
        <taxon>Cytophagales</taxon>
        <taxon>Hymenobacteraceae</taxon>
        <taxon>Hymenobacter</taxon>
    </lineage>
</organism>
<dbReference type="Pfam" id="PF11964">
    <property type="entry name" value="SpoIIAA-like"/>
    <property type="match status" value="1"/>
</dbReference>
<dbReference type="InterPro" id="IPR021866">
    <property type="entry name" value="SpoIIAA-like"/>
</dbReference>
<evidence type="ECO:0008006" key="3">
    <source>
        <dbReference type="Google" id="ProtNLM"/>
    </source>
</evidence>
<evidence type="ECO:0000313" key="1">
    <source>
        <dbReference type="EMBL" id="RSK48925.1"/>
    </source>
</evidence>
<protein>
    <recommendedName>
        <fullName evidence="3">STAS/SEC14 domain-containing protein</fullName>
    </recommendedName>
</protein>
<proteinExistence type="predicted"/>
<sequence>MPHTLINSFGKPYLITEWDEANQWLYNRWMGLLSTENVIQGAVEGLNLMQQTGATAILNDNREVTGSWNQANEYLAQEWMPRAVALGLRRFAHVLAPGIFAQMSAEQLHVHVGSQFEMQLFNDLDTARQWLQAARLATSA</sequence>
<accession>A0A3R9MSF1</accession>
<reference evidence="1 2" key="1">
    <citation type="submission" date="2018-12" db="EMBL/GenBank/DDBJ databases">
        <authorList>
            <person name="Feng G."/>
            <person name="Zhu H."/>
        </authorList>
    </citation>
    <scope>NUCLEOTIDE SEQUENCE [LARGE SCALE GENOMIC DNA]</scope>
    <source>
        <strain evidence="1 2">KCTC 12533</strain>
    </source>
</reference>